<protein>
    <recommendedName>
        <fullName evidence="4">Holin</fullName>
    </recommendedName>
</protein>
<dbReference type="Proteomes" id="UP000544122">
    <property type="component" value="Unassembled WGS sequence"/>
</dbReference>
<keyword evidence="1" id="KW-0472">Membrane</keyword>
<evidence type="ECO:0008006" key="4">
    <source>
        <dbReference type="Google" id="ProtNLM"/>
    </source>
</evidence>
<evidence type="ECO:0000313" key="3">
    <source>
        <dbReference type="Proteomes" id="UP000544122"/>
    </source>
</evidence>
<evidence type="ECO:0000313" key="2">
    <source>
        <dbReference type="EMBL" id="NOJ43764.1"/>
    </source>
</evidence>
<sequence length="76" mass="8334">MISTWNEVKAWFKDSVTILWARIQYIAGIVGAGLIAAFSGYDFTQLSSLDAKSAFKMLAFAALAGVITEACRRRTL</sequence>
<organism evidence="2 3">
    <name type="scientific">Bradyrhizobium australiense</name>
    <dbReference type="NCBI Taxonomy" id="2721161"/>
    <lineage>
        <taxon>Bacteria</taxon>
        <taxon>Pseudomonadati</taxon>
        <taxon>Pseudomonadota</taxon>
        <taxon>Alphaproteobacteria</taxon>
        <taxon>Hyphomicrobiales</taxon>
        <taxon>Nitrobacteraceae</taxon>
        <taxon>Bradyrhizobium</taxon>
    </lineage>
</organism>
<feature type="transmembrane region" description="Helical" evidence="1">
    <location>
        <begin position="19"/>
        <end position="41"/>
    </location>
</feature>
<keyword evidence="1" id="KW-0812">Transmembrane</keyword>
<keyword evidence="1" id="KW-1133">Transmembrane helix</keyword>
<name>A0A7Y4GXG8_9BRAD</name>
<reference evidence="2 3" key="1">
    <citation type="submission" date="2020-03" db="EMBL/GenBank/DDBJ databases">
        <title>Bradyrhizobium diversity isolated from nodules of Indigofera sp.</title>
        <authorList>
            <person name="Klepa M."/>
            <person name="Helene L."/>
            <person name="Hungria M."/>
        </authorList>
    </citation>
    <scope>NUCLEOTIDE SEQUENCE [LARGE SCALE GENOMIC DNA]</scope>
    <source>
        <strain evidence="2 3">WSM 1791</strain>
    </source>
</reference>
<evidence type="ECO:0000256" key="1">
    <source>
        <dbReference type="SAM" id="Phobius"/>
    </source>
</evidence>
<proteinExistence type="predicted"/>
<keyword evidence="3" id="KW-1185">Reference proteome</keyword>
<comment type="caution">
    <text evidence="2">The sequence shown here is derived from an EMBL/GenBank/DDBJ whole genome shotgun (WGS) entry which is preliminary data.</text>
</comment>
<accession>A0A7Y4GXG8</accession>
<dbReference type="EMBL" id="JAAVLX010000011">
    <property type="protein sequence ID" value="NOJ43764.1"/>
    <property type="molecule type" value="Genomic_DNA"/>
</dbReference>
<gene>
    <name evidence="2" type="ORF">HCN58_30120</name>
</gene>
<dbReference type="RefSeq" id="WP_171582958.1">
    <property type="nucleotide sequence ID" value="NZ_JAAVLX010000011.1"/>
</dbReference>
<dbReference type="AlphaFoldDB" id="A0A7Y4GXG8"/>